<comment type="caution">
    <text evidence="13">The sequence shown here is derived from an EMBL/GenBank/DDBJ whole genome shotgun (WGS) entry which is preliminary data.</text>
</comment>
<comment type="subcellular location">
    <subcellularLocation>
        <location evidence="1">Secreted</location>
    </subcellularLocation>
</comment>
<feature type="disulfide bond" evidence="11">
    <location>
        <begin position="773"/>
        <end position="780"/>
    </location>
</feature>
<dbReference type="SMART" id="SM01110">
    <property type="entry name" value="Cutinase"/>
    <property type="match status" value="1"/>
</dbReference>
<feature type="region of interest" description="Disordered" evidence="12">
    <location>
        <begin position="500"/>
        <end position="555"/>
    </location>
</feature>
<dbReference type="InterPro" id="IPR027417">
    <property type="entry name" value="P-loop_NTPase"/>
</dbReference>
<feature type="region of interest" description="Disordered" evidence="12">
    <location>
        <begin position="595"/>
        <end position="618"/>
    </location>
</feature>
<dbReference type="InterPro" id="IPR011150">
    <property type="entry name" value="Cutinase_monf"/>
</dbReference>
<gene>
    <name evidence="13" type="ORF">EG328_003299</name>
</gene>
<evidence type="ECO:0000256" key="1">
    <source>
        <dbReference type="ARBA" id="ARBA00004613"/>
    </source>
</evidence>
<dbReference type="InterPro" id="IPR000675">
    <property type="entry name" value="Cutinase/axe"/>
</dbReference>
<feature type="disulfide bond" evidence="11">
    <location>
        <begin position="633"/>
        <end position="711"/>
    </location>
</feature>
<dbReference type="Proteomes" id="UP000447873">
    <property type="component" value="Unassembled WGS sequence"/>
</dbReference>
<proteinExistence type="inferred from homology"/>
<evidence type="ECO:0000256" key="2">
    <source>
        <dbReference type="ARBA" id="ARBA00007534"/>
    </source>
</evidence>
<evidence type="ECO:0000256" key="10">
    <source>
        <dbReference type="PIRSR" id="PIRSR611150-1"/>
    </source>
</evidence>
<dbReference type="EC" id="3.1.1.74" evidence="3"/>
<dbReference type="AlphaFoldDB" id="A0A8H3VL87"/>
<evidence type="ECO:0000256" key="7">
    <source>
        <dbReference type="ARBA" id="ARBA00022801"/>
    </source>
</evidence>
<evidence type="ECO:0000313" key="14">
    <source>
        <dbReference type="Proteomes" id="UP000447873"/>
    </source>
</evidence>
<feature type="region of interest" description="Disordered" evidence="12">
    <location>
        <begin position="1"/>
        <end position="26"/>
    </location>
</feature>
<keyword evidence="5" id="KW-0964">Secreted</keyword>
<feature type="active site" description="Proton donor/acceptor" evidence="10">
    <location>
        <position position="790"/>
    </location>
</feature>
<comment type="similarity">
    <text evidence="2">Belongs to the cutinase family.</text>
</comment>
<evidence type="ECO:0000313" key="13">
    <source>
        <dbReference type="EMBL" id="KAE9988983.1"/>
    </source>
</evidence>
<dbReference type="GO" id="GO:0050525">
    <property type="term" value="F:cutinase activity"/>
    <property type="evidence" value="ECO:0007669"/>
    <property type="project" value="UniProtKB-EC"/>
</dbReference>
<evidence type="ECO:0000256" key="9">
    <source>
        <dbReference type="ARBA" id="ARBA00034045"/>
    </source>
</evidence>
<evidence type="ECO:0000256" key="5">
    <source>
        <dbReference type="ARBA" id="ARBA00022525"/>
    </source>
</evidence>
<feature type="active site" description="Nucleophile" evidence="10">
    <location>
        <position position="722"/>
    </location>
</feature>
<keyword evidence="7" id="KW-0378">Hydrolase</keyword>
<dbReference type="SUPFAM" id="SSF53474">
    <property type="entry name" value="alpha/beta-Hydrolases"/>
    <property type="match status" value="1"/>
</dbReference>
<keyword evidence="4" id="KW-0719">Serine esterase</keyword>
<dbReference type="PANTHER" id="PTHR48250">
    <property type="entry name" value="CUTINASE 2-RELATED"/>
    <property type="match status" value="1"/>
</dbReference>
<dbReference type="GO" id="GO:0016052">
    <property type="term" value="P:carbohydrate catabolic process"/>
    <property type="evidence" value="ECO:0007669"/>
    <property type="project" value="TreeGrafter"/>
</dbReference>
<reference evidence="13 14" key="1">
    <citation type="submission" date="2018-12" db="EMBL/GenBank/DDBJ databases">
        <title>Venturia inaequalis Genome Resource.</title>
        <authorList>
            <person name="Lichtner F.J."/>
        </authorList>
    </citation>
    <scope>NUCLEOTIDE SEQUENCE [LARGE SCALE GENOMIC DNA]</scope>
    <source>
        <strain evidence="13 14">120213</strain>
    </source>
</reference>
<feature type="compositionally biased region" description="Acidic residues" evidence="12">
    <location>
        <begin position="524"/>
        <end position="534"/>
    </location>
</feature>
<comment type="catalytic activity">
    <reaction evidence="9">
        <text>cutin + H2O = cutin monomers.</text>
        <dbReference type="EC" id="3.1.1.74"/>
    </reaction>
</comment>
<dbReference type="GO" id="GO:0005576">
    <property type="term" value="C:extracellular region"/>
    <property type="evidence" value="ECO:0007669"/>
    <property type="project" value="UniProtKB-SubCell"/>
</dbReference>
<dbReference type="PANTHER" id="PTHR48250:SF3">
    <property type="entry name" value="CUTINASE 1-RELATED"/>
    <property type="match status" value="1"/>
</dbReference>
<name>A0A8H3VL87_VENIN</name>
<dbReference type="Gene3D" id="3.40.50.1820">
    <property type="entry name" value="alpha/beta hydrolase"/>
    <property type="match status" value="1"/>
</dbReference>
<evidence type="ECO:0000256" key="3">
    <source>
        <dbReference type="ARBA" id="ARBA00013095"/>
    </source>
</evidence>
<evidence type="ECO:0000256" key="8">
    <source>
        <dbReference type="ARBA" id="ARBA00023157"/>
    </source>
</evidence>
<accession>A0A8H3VL87</accession>
<dbReference type="SUPFAM" id="SSF52540">
    <property type="entry name" value="P-loop containing nucleoside triphosphate hydrolases"/>
    <property type="match status" value="1"/>
</dbReference>
<evidence type="ECO:0000256" key="6">
    <source>
        <dbReference type="ARBA" id="ARBA00022729"/>
    </source>
</evidence>
<evidence type="ECO:0000256" key="12">
    <source>
        <dbReference type="SAM" id="MobiDB-lite"/>
    </source>
</evidence>
<dbReference type="InterPro" id="IPR029058">
    <property type="entry name" value="AB_hydrolase_fold"/>
</dbReference>
<dbReference type="Pfam" id="PF01083">
    <property type="entry name" value="Cutinase"/>
    <property type="match status" value="1"/>
</dbReference>
<dbReference type="PRINTS" id="PR00129">
    <property type="entry name" value="CUTINASE"/>
</dbReference>
<keyword evidence="8 11" id="KW-1015">Disulfide bond</keyword>
<dbReference type="EMBL" id="WNWS01000002">
    <property type="protein sequence ID" value="KAE9988983.1"/>
    <property type="molecule type" value="Genomic_DNA"/>
</dbReference>
<evidence type="ECO:0000256" key="4">
    <source>
        <dbReference type="ARBA" id="ARBA00022487"/>
    </source>
</evidence>
<keyword evidence="6" id="KW-0732">Signal</keyword>
<feature type="active site" evidence="10">
    <location>
        <position position="777"/>
    </location>
</feature>
<sequence length="830" mass="89737">MNPFPPNGSPKFLTKSDQQDIESEEPEFEAELKAYTEFIETGGLEQGITSIAMRLQEELKMSPLFSMSTKQAASKKGLGDFKQYALLGHAIHIPFLESVSDMVDTSTGGKNQESTKKTKKIDPVMLNTDTPWSAFICGSQGSGKSHTMSCILENCLLPDRRIGKLDKPLAALVVHYDSMDSSYSEAAHLCSRGIPVRVLVSPSNFKTLKKKYQCIPGAKGNITVEPLYLKGSHLNTERIKRLMAFGDDNDQPPLYLQTLLMILRKMALESQGGSRFSYPRFKERLEAEAFTDKQNGPLKLRLDILESFMESKETASAGFSSNLLIGESGMLTIVDLTDPTIDGNTACVLFDIVLAIFMEKTPCGRIIGLDEAHNYLHRGAASENFTDNLLKAVREQRHRATRVVVATQEPTISPDFLGLCSMIFVHGFNSPDWFSMLKTHVGGARGADEDFQKQGRRFMDEIIELDTGESFLFSKSALLDVKDGVPVKLGAQVRKFRTRQRLTHDGGRSQNATEQVVIDTPASESDEEEEEERETESSTQGGGGGLQLQAPQTKIQTASQMMITKPAPKVLKKKKKVCRYFSKFGNCAVIAMPQPQGSGSAGSGAVNPLKGGSGANKPGTGVQVANDLVSGVCKDIIFIMARASTEPGNMGGTMGPMVCKGLQTAYPDRVACQGVGAPYSAGIMDNVQPKGTTAAAIGEATKMFKLADSKCPNSQILFGGYSQGSAVMHNTISTLPEPVRKRVLAGVLFGDTRNKQDGGQILNYPKDSVMIFCDAEDGVCGGALKVTNAHMVYIRNGDGPKAVAFLKGKLDPVLKAGAAAPAAPPVPERV</sequence>
<organism evidence="13 14">
    <name type="scientific">Venturia inaequalis</name>
    <name type="common">Apple scab fungus</name>
    <dbReference type="NCBI Taxonomy" id="5025"/>
    <lineage>
        <taxon>Eukaryota</taxon>
        <taxon>Fungi</taxon>
        <taxon>Dikarya</taxon>
        <taxon>Ascomycota</taxon>
        <taxon>Pezizomycotina</taxon>
        <taxon>Dothideomycetes</taxon>
        <taxon>Pleosporomycetidae</taxon>
        <taxon>Venturiales</taxon>
        <taxon>Venturiaceae</taxon>
        <taxon>Venturia</taxon>
    </lineage>
</organism>
<protein>
    <recommendedName>
        <fullName evidence="3">cutinase</fullName>
        <ecNumber evidence="3">3.1.1.74</ecNumber>
    </recommendedName>
</protein>
<evidence type="ECO:0000256" key="11">
    <source>
        <dbReference type="PIRSR" id="PIRSR611150-2"/>
    </source>
</evidence>
<dbReference type="Gene3D" id="3.40.50.300">
    <property type="entry name" value="P-loop containing nucleotide triphosphate hydrolases"/>
    <property type="match status" value="1"/>
</dbReference>